<evidence type="ECO:0000313" key="3">
    <source>
        <dbReference type="Proteomes" id="UP000283269"/>
    </source>
</evidence>
<dbReference type="GO" id="GO:0005829">
    <property type="term" value="C:cytosol"/>
    <property type="evidence" value="ECO:0007669"/>
    <property type="project" value="TreeGrafter"/>
</dbReference>
<dbReference type="AlphaFoldDB" id="A0A409WMP0"/>
<dbReference type="InParanoid" id="A0A409WMP0"/>
<dbReference type="PANTHER" id="PTHR14614:SF109">
    <property type="entry name" value="RIBOSOMAL LYSINE N-METHYLTRANSFERASE 5"/>
    <property type="match status" value="1"/>
</dbReference>
<gene>
    <name evidence="2" type="ORF">CVT25_003254</name>
</gene>
<dbReference type="EMBL" id="NHYD01003368">
    <property type="protein sequence ID" value="PPQ79680.1"/>
    <property type="molecule type" value="Genomic_DNA"/>
</dbReference>
<dbReference type="GO" id="GO:0008757">
    <property type="term" value="F:S-adenosylmethionine-dependent methyltransferase activity"/>
    <property type="evidence" value="ECO:0007669"/>
    <property type="project" value="UniProtKB-ARBA"/>
</dbReference>
<dbReference type="Proteomes" id="UP000283269">
    <property type="component" value="Unassembled WGS sequence"/>
</dbReference>
<dbReference type="InterPro" id="IPR029063">
    <property type="entry name" value="SAM-dependent_MTases_sf"/>
</dbReference>
<dbReference type="PANTHER" id="PTHR14614">
    <property type="entry name" value="HEPATOCELLULAR CARCINOMA-ASSOCIATED ANTIGEN"/>
    <property type="match status" value="1"/>
</dbReference>
<dbReference type="Gene3D" id="3.40.50.150">
    <property type="entry name" value="Vaccinia Virus protein VP39"/>
    <property type="match status" value="1"/>
</dbReference>
<evidence type="ECO:0000256" key="1">
    <source>
        <dbReference type="SAM" id="MobiDB-lite"/>
    </source>
</evidence>
<feature type="region of interest" description="Disordered" evidence="1">
    <location>
        <begin position="73"/>
        <end position="96"/>
    </location>
</feature>
<organism evidence="2 3">
    <name type="scientific">Psilocybe cyanescens</name>
    <dbReference type="NCBI Taxonomy" id="93625"/>
    <lineage>
        <taxon>Eukaryota</taxon>
        <taxon>Fungi</taxon>
        <taxon>Dikarya</taxon>
        <taxon>Basidiomycota</taxon>
        <taxon>Agaricomycotina</taxon>
        <taxon>Agaricomycetes</taxon>
        <taxon>Agaricomycetidae</taxon>
        <taxon>Agaricales</taxon>
        <taxon>Agaricineae</taxon>
        <taxon>Strophariaceae</taxon>
        <taxon>Psilocybe</taxon>
    </lineage>
</organism>
<accession>A0A409WMP0</accession>
<sequence>MDDIQNEDELIGKGPVLLSKDSVRVTDADEEIFILYSELQIGGTASTDFRGLGYLDSRKDLLEIKFELKNVLQAPPTTPGNSNKKSKSRKTPKDTTKTIEIELLQDKTALRSRKGDTGSVLWKASIDFAQLVLEQYYCSSNKSLFNRDLLNSLNVAELGSGTGLLSIALSPLVKRYTATDIKPLIHLIEKNVALNFPGWPNIPSGSKGANISVEELDWISIESASPSRRAKIYNTEDNPVDLLLVVDCIYHPSLIPPFLATVDYLSTPGRTAVLVVSELRAEDVMRDFLDKWLNIPGWEIWRIPNDDIGKHYAIFLGWKN</sequence>
<reference evidence="2 3" key="1">
    <citation type="journal article" date="2018" name="Evol. Lett.">
        <title>Horizontal gene cluster transfer increased hallucinogenic mushroom diversity.</title>
        <authorList>
            <person name="Reynolds H.T."/>
            <person name="Vijayakumar V."/>
            <person name="Gluck-Thaler E."/>
            <person name="Korotkin H.B."/>
            <person name="Matheny P.B."/>
            <person name="Slot J.C."/>
        </authorList>
    </citation>
    <scope>NUCLEOTIDE SEQUENCE [LARGE SCALE GENOMIC DNA]</scope>
    <source>
        <strain evidence="2 3">2631</strain>
    </source>
</reference>
<comment type="caution">
    <text evidence="2">The sequence shown here is derived from an EMBL/GenBank/DDBJ whole genome shotgun (WGS) entry which is preliminary data.</text>
</comment>
<evidence type="ECO:0000313" key="2">
    <source>
        <dbReference type="EMBL" id="PPQ79680.1"/>
    </source>
</evidence>
<dbReference type="Pfam" id="PF10294">
    <property type="entry name" value="Methyltransf_16"/>
    <property type="match status" value="1"/>
</dbReference>
<dbReference type="STRING" id="93625.A0A409WMP0"/>
<name>A0A409WMP0_PSICY</name>
<proteinExistence type="predicted"/>
<keyword evidence="3" id="KW-1185">Reference proteome</keyword>
<dbReference type="OrthoDB" id="2529286at2759"/>
<dbReference type="InterPro" id="IPR019410">
    <property type="entry name" value="Methyltransf_16"/>
</dbReference>
<protein>
    <submittedName>
        <fullName evidence="2">Uncharacterized protein</fullName>
    </submittedName>
</protein>
<dbReference type="GO" id="GO:0032991">
    <property type="term" value="C:protein-containing complex"/>
    <property type="evidence" value="ECO:0007669"/>
    <property type="project" value="TreeGrafter"/>
</dbReference>
<dbReference type="SUPFAM" id="SSF53335">
    <property type="entry name" value="S-adenosyl-L-methionine-dependent methyltransferases"/>
    <property type="match status" value="1"/>
</dbReference>